<sequence>MDSHIRLLAANPLDVRGIRLFFLKWKPGFRPDEVAHSMEKMFIVTVNFPGLLAEYHSLLENMGATIDAIQKPKENMASRITKALDAASIRVLVSDTDNLPVVIRLPSLDAGIWDQTVVYGGLPGQCFICKENRPLRQSLPKEEKEKFRF</sequence>
<reference evidence="1" key="1">
    <citation type="submission" date="2021-08" db="EMBL/GenBank/DDBJ databases">
        <title>WGS assembly of Ceratopteris richardii.</title>
        <authorList>
            <person name="Marchant D.B."/>
            <person name="Chen G."/>
            <person name="Jenkins J."/>
            <person name="Shu S."/>
            <person name="Leebens-Mack J."/>
            <person name="Grimwood J."/>
            <person name="Schmutz J."/>
            <person name="Soltis P."/>
            <person name="Soltis D."/>
            <person name="Chen Z.-H."/>
        </authorList>
    </citation>
    <scope>NUCLEOTIDE SEQUENCE</scope>
    <source>
        <strain evidence="1">Whitten #5841</strain>
        <tissue evidence="1">Leaf</tissue>
    </source>
</reference>
<evidence type="ECO:0000313" key="2">
    <source>
        <dbReference type="Proteomes" id="UP000825935"/>
    </source>
</evidence>
<accession>A0A8T2SJC0</accession>
<gene>
    <name evidence="1" type="ORF">KP509_19G002600</name>
</gene>
<dbReference type="EMBL" id="CM035424">
    <property type="protein sequence ID" value="KAH7351551.1"/>
    <property type="molecule type" value="Genomic_DNA"/>
</dbReference>
<comment type="caution">
    <text evidence="1">The sequence shown here is derived from an EMBL/GenBank/DDBJ whole genome shotgun (WGS) entry which is preliminary data.</text>
</comment>
<proteinExistence type="predicted"/>
<dbReference type="Proteomes" id="UP000825935">
    <property type="component" value="Chromosome 19"/>
</dbReference>
<name>A0A8T2SJC0_CERRI</name>
<protein>
    <submittedName>
        <fullName evidence="1">Uncharacterized protein</fullName>
    </submittedName>
</protein>
<organism evidence="1 2">
    <name type="scientific">Ceratopteris richardii</name>
    <name type="common">Triangle waterfern</name>
    <dbReference type="NCBI Taxonomy" id="49495"/>
    <lineage>
        <taxon>Eukaryota</taxon>
        <taxon>Viridiplantae</taxon>
        <taxon>Streptophyta</taxon>
        <taxon>Embryophyta</taxon>
        <taxon>Tracheophyta</taxon>
        <taxon>Polypodiopsida</taxon>
        <taxon>Polypodiidae</taxon>
        <taxon>Polypodiales</taxon>
        <taxon>Pteridineae</taxon>
        <taxon>Pteridaceae</taxon>
        <taxon>Parkerioideae</taxon>
        <taxon>Ceratopteris</taxon>
    </lineage>
</organism>
<evidence type="ECO:0000313" key="1">
    <source>
        <dbReference type="EMBL" id="KAH7351551.1"/>
    </source>
</evidence>
<keyword evidence="2" id="KW-1185">Reference proteome</keyword>
<dbReference type="AlphaFoldDB" id="A0A8T2SJC0"/>